<evidence type="ECO:0000259" key="2">
    <source>
        <dbReference type="PROSITE" id="PS50405"/>
    </source>
</evidence>
<dbReference type="PANTHER" id="PTHR44051:SF8">
    <property type="entry name" value="GLUTATHIONE S-TRANSFERASE GSTA"/>
    <property type="match status" value="1"/>
</dbReference>
<dbReference type="Gene3D" id="1.20.1050.10">
    <property type="match status" value="1"/>
</dbReference>
<dbReference type="InterPro" id="IPR036282">
    <property type="entry name" value="Glutathione-S-Trfase_C_sf"/>
</dbReference>
<dbReference type="EMBL" id="CP089982">
    <property type="protein sequence ID" value="WXA94471.1"/>
    <property type="molecule type" value="Genomic_DNA"/>
</dbReference>
<feature type="domain" description="GST C-terminal" evidence="2">
    <location>
        <begin position="85"/>
        <end position="208"/>
    </location>
</feature>
<evidence type="ECO:0000313" key="3">
    <source>
        <dbReference type="EMBL" id="WXA94471.1"/>
    </source>
</evidence>
<dbReference type="InterPro" id="IPR036249">
    <property type="entry name" value="Thioredoxin-like_sf"/>
</dbReference>
<dbReference type="SFLD" id="SFLDG01150">
    <property type="entry name" value="Main.1:_Beta-like"/>
    <property type="match status" value="1"/>
</dbReference>
<dbReference type="InterPro" id="IPR010987">
    <property type="entry name" value="Glutathione-S-Trfase_C-like"/>
</dbReference>
<dbReference type="InterPro" id="IPR040079">
    <property type="entry name" value="Glutathione_S-Trfase"/>
</dbReference>
<keyword evidence="4" id="KW-1185">Reference proteome</keyword>
<organism evidence="3 4">
    <name type="scientific">Pendulispora brunnea</name>
    <dbReference type="NCBI Taxonomy" id="2905690"/>
    <lineage>
        <taxon>Bacteria</taxon>
        <taxon>Pseudomonadati</taxon>
        <taxon>Myxococcota</taxon>
        <taxon>Myxococcia</taxon>
        <taxon>Myxococcales</taxon>
        <taxon>Sorangiineae</taxon>
        <taxon>Pendulisporaceae</taxon>
        <taxon>Pendulispora</taxon>
    </lineage>
</organism>
<name>A0ABZ2K706_9BACT</name>
<dbReference type="PANTHER" id="PTHR44051">
    <property type="entry name" value="GLUTATHIONE S-TRANSFERASE-RELATED"/>
    <property type="match status" value="1"/>
</dbReference>
<proteinExistence type="predicted"/>
<evidence type="ECO:0000259" key="1">
    <source>
        <dbReference type="PROSITE" id="PS50404"/>
    </source>
</evidence>
<sequence length="215" mass="24421">MLKLYGFAPTRSIRVLWMLRELGLEFEYVNVDLRSGEARRPEFLELNPAAKVPVLADGDLVLTESVAIVLYLAEKHPEKGFLPVELRERAEVHRWLLFTATELEQPLWRISKHRVLYPPEKRIAAEISNAGDDFKAMAAVLDEHMASRAFVAGSHVTVADFVLAYTLDWANEVQLLDTYPRLRDYMERMYRRPAAPPRIAQAFAGVPSPATSSKS</sequence>
<dbReference type="Pfam" id="PF13410">
    <property type="entry name" value="GST_C_2"/>
    <property type="match status" value="1"/>
</dbReference>
<dbReference type="CDD" id="cd03046">
    <property type="entry name" value="GST_N_GTT1_like"/>
    <property type="match status" value="1"/>
</dbReference>
<feature type="domain" description="GST N-terminal" evidence="1">
    <location>
        <begin position="1"/>
        <end position="80"/>
    </location>
</feature>
<dbReference type="PROSITE" id="PS50405">
    <property type="entry name" value="GST_CTER"/>
    <property type="match status" value="1"/>
</dbReference>
<dbReference type="RefSeq" id="WP_394845078.1">
    <property type="nucleotide sequence ID" value="NZ_CP089982.1"/>
</dbReference>
<dbReference type="SUPFAM" id="SSF47616">
    <property type="entry name" value="GST C-terminal domain-like"/>
    <property type="match status" value="1"/>
</dbReference>
<reference evidence="3 4" key="1">
    <citation type="submission" date="2021-12" db="EMBL/GenBank/DDBJ databases">
        <title>Discovery of the Pendulisporaceae a myxobacterial family with distinct sporulation behavior and unique specialized metabolism.</title>
        <authorList>
            <person name="Garcia R."/>
            <person name="Popoff A."/>
            <person name="Bader C.D."/>
            <person name="Loehr J."/>
            <person name="Walesch S."/>
            <person name="Walt C."/>
            <person name="Boldt J."/>
            <person name="Bunk B."/>
            <person name="Haeckl F.J.F.P.J."/>
            <person name="Gunesch A.P."/>
            <person name="Birkelbach J."/>
            <person name="Nuebel U."/>
            <person name="Pietschmann T."/>
            <person name="Bach T."/>
            <person name="Mueller R."/>
        </authorList>
    </citation>
    <scope>NUCLEOTIDE SEQUENCE [LARGE SCALE GENOMIC DNA]</scope>
    <source>
        <strain evidence="3 4">MSr12523</strain>
    </source>
</reference>
<dbReference type="SFLD" id="SFLDS00019">
    <property type="entry name" value="Glutathione_Transferase_(cytos"/>
    <property type="match status" value="1"/>
</dbReference>
<evidence type="ECO:0000313" key="4">
    <source>
        <dbReference type="Proteomes" id="UP001379533"/>
    </source>
</evidence>
<accession>A0ABZ2K706</accession>
<dbReference type="InterPro" id="IPR004045">
    <property type="entry name" value="Glutathione_S-Trfase_N"/>
</dbReference>
<dbReference type="PROSITE" id="PS50404">
    <property type="entry name" value="GST_NTER"/>
    <property type="match status" value="1"/>
</dbReference>
<protein>
    <submittedName>
        <fullName evidence="3">Glutathione S-transferase family protein</fullName>
    </submittedName>
</protein>
<dbReference type="CDD" id="cd03207">
    <property type="entry name" value="GST_C_8"/>
    <property type="match status" value="1"/>
</dbReference>
<dbReference type="Pfam" id="PF02798">
    <property type="entry name" value="GST_N"/>
    <property type="match status" value="1"/>
</dbReference>
<dbReference type="SFLD" id="SFLDG00358">
    <property type="entry name" value="Main_(cytGST)"/>
    <property type="match status" value="1"/>
</dbReference>
<dbReference type="Gene3D" id="3.40.30.10">
    <property type="entry name" value="Glutaredoxin"/>
    <property type="match status" value="1"/>
</dbReference>
<gene>
    <name evidence="3" type="ORF">LZC95_49500</name>
</gene>
<dbReference type="Proteomes" id="UP001379533">
    <property type="component" value="Chromosome"/>
</dbReference>
<dbReference type="SUPFAM" id="SSF52833">
    <property type="entry name" value="Thioredoxin-like"/>
    <property type="match status" value="1"/>
</dbReference>